<accession>L9UBF4</accession>
<comment type="caution">
    <text evidence="2">The sequence shown here is derived from an EMBL/GenBank/DDBJ whole genome shotgun (WGS) entry which is preliminary data.</text>
</comment>
<evidence type="ECO:0000313" key="3">
    <source>
        <dbReference type="Proteomes" id="UP000011651"/>
    </source>
</evidence>
<evidence type="ECO:0000313" key="2">
    <source>
        <dbReference type="EMBL" id="ELY22295.1"/>
    </source>
</evidence>
<proteinExistence type="predicted"/>
<evidence type="ECO:0008006" key="4">
    <source>
        <dbReference type="Google" id="ProtNLM"/>
    </source>
</evidence>
<gene>
    <name evidence="2" type="ORF">HALTITAN_0871</name>
</gene>
<sequence>MTEQHTAKVRIDERTLYEAKGDAAYAIRYLHLQERLFLRMSHVFKFVSLLGGSAAFVGAATASPALTGFSGILVAASTILDFVIKPEEASLKCRTVKHKYQKLLAKAETSDLPEFSRKLAKISLTSTPHIEGLRRPAYNDSCHERGRPDFVLPLSNWEKFVSMLA</sequence>
<name>L9UBF4_9GAMM</name>
<dbReference type="EMBL" id="AOPO01000002">
    <property type="protein sequence ID" value="ELY22295.1"/>
    <property type="molecule type" value="Genomic_DNA"/>
</dbReference>
<keyword evidence="1" id="KW-1133">Transmembrane helix</keyword>
<keyword evidence="1" id="KW-0812">Transmembrane</keyword>
<dbReference type="Proteomes" id="UP000011651">
    <property type="component" value="Unassembled WGS sequence"/>
</dbReference>
<protein>
    <recommendedName>
        <fullName evidence="4">SMODS and SLOG-associating 2TM effector domain-containing protein</fullName>
    </recommendedName>
</protein>
<keyword evidence="1" id="KW-0472">Membrane</keyword>
<dbReference type="RefSeq" id="WP_009286604.1">
    <property type="nucleotide sequence ID" value="NZ_AOPO01000002.1"/>
</dbReference>
<reference evidence="2 3" key="1">
    <citation type="journal article" date="2013" name="Genome Announc.">
        <title>Draft Genome of the Marine Gammaproteobacterium Halomonas titanicae.</title>
        <authorList>
            <person name="Sanchez-Porro C."/>
            <person name="de la Haba R.R."/>
            <person name="Cruz-Hernandez N."/>
            <person name="Gonzalez J.M."/>
            <person name="Reyes-Guirao C."/>
            <person name="Navarro-Sampedro L."/>
            <person name="Carballo M."/>
            <person name="Ventosa A."/>
        </authorList>
    </citation>
    <scope>NUCLEOTIDE SEQUENCE [LARGE SCALE GENOMIC DNA]</scope>
    <source>
        <strain evidence="2 3">BH1</strain>
    </source>
</reference>
<organism evidence="2 3">
    <name type="scientific">Vreelandella titanicae BH1</name>
    <dbReference type="NCBI Taxonomy" id="1204738"/>
    <lineage>
        <taxon>Bacteria</taxon>
        <taxon>Pseudomonadati</taxon>
        <taxon>Pseudomonadota</taxon>
        <taxon>Gammaproteobacteria</taxon>
        <taxon>Oceanospirillales</taxon>
        <taxon>Halomonadaceae</taxon>
        <taxon>Vreelandella</taxon>
    </lineage>
</organism>
<evidence type="ECO:0000256" key="1">
    <source>
        <dbReference type="SAM" id="Phobius"/>
    </source>
</evidence>
<feature type="transmembrane region" description="Helical" evidence="1">
    <location>
        <begin position="43"/>
        <end position="60"/>
    </location>
</feature>
<dbReference type="AlphaFoldDB" id="L9UBF4"/>